<comment type="caution">
    <text evidence="2">The sequence shown here is derived from an EMBL/GenBank/DDBJ whole genome shotgun (WGS) entry which is preliminary data.</text>
</comment>
<name>A0AA36JFH3_9DINO</name>
<feature type="compositionally biased region" description="Low complexity" evidence="1">
    <location>
        <begin position="183"/>
        <end position="198"/>
    </location>
</feature>
<evidence type="ECO:0000313" key="3">
    <source>
        <dbReference type="Proteomes" id="UP001178507"/>
    </source>
</evidence>
<evidence type="ECO:0000256" key="1">
    <source>
        <dbReference type="SAM" id="MobiDB-lite"/>
    </source>
</evidence>
<sequence>MELQVPFDRALARLTDLQALCNLFPGLQATELPQLRPAAHCTRLRLKAGSSEVTGWRRIEHKDQLALCLFEPEADSKRSGGWGFADLLGLREVRCGFLLQKQGPSSCELLWLVKLARSGFMLKSALSSICPGPLRQLARGLSKPMPAQAEATDTKTDAGSGSETEDSDPSDSEPKEVGCEELSNPQSQSPPSHVSSPNDEPTPELDEAAPCFTAPGGSVPRMEFKGRSKVSQWLRRRRKWKARALPATPIAHSSDADAHSDADVEPAVQKVENQRGITARAIPCFKRPQRGLAFAAFPSPPGSTTPASPSRKMRKAKRRAKQPEVTAEAAAAIAGLADWLLELQGSIDRIDLAAFFGHRAPALADPGPASSALAKTRPR</sequence>
<evidence type="ECO:0000313" key="2">
    <source>
        <dbReference type="EMBL" id="CAJ1405258.1"/>
    </source>
</evidence>
<dbReference type="AlphaFoldDB" id="A0AA36JFH3"/>
<dbReference type="Proteomes" id="UP001178507">
    <property type="component" value="Unassembled WGS sequence"/>
</dbReference>
<protein>
    <submittedName>
        <fullName evidence="2">Uncharacterized protein</fullName>
    </submittedName>
</protein>
<feature type="region of interest" description="Disordered" evidence="1">
    <location>
        <begin position="360"/>
        <end position="379"/>
    </location>
</feature>
<organism evidence="2 3">
    <name type="scientific">Effrenium voratum</name>
    <dbReference type="NCBI Taxonomy" id="2562239"/>
    <lineage>
        <taxon>Eukaryota</taxon>
        <taxon>Sar</taxon>
        <taxon>Alveolata</taxon>
        <taxon>Dinophyceae</taxon>
        <taxon>Suessiales</taxon>
        <taxon>Symbiodiniaceae</taxon>
        <taxon>Effrenium</taxon>
    </lineage>
</organism>
<gene>
    <name evidence="2" type="ORF">EVOR1521_LOCUS27531</name>
</gene>
<reference evidence="2" key="1">
    <citation type="submission" date="2023-08" db="EMBL/GenBank/DDBJ databases">
        <authorList>
            <person name="Chen Y."/>
            <person name="Shah S."/>
            <person name="Dougan E. K."/>
            <person name="Thang M."/>
            <person name="Chan C."/>
        </authorList>
    </citation>
    <scope>NUCLEOTIDE SEQUENCE</scope>
</reference>
<feature type="region of interest" description="Disordered" evidence="1">
    <location>
        <begin position="294"/>
        <end position="324"/>
    </location>
</feature>
<dbReference type="EMBL" id="CAUJNA010003576">
    <property type="protein sequence ID" value="CAJ1405258.1"/>
    <property type="molecule type" value="Genomic_DNA"/>
</dbReference>
<keyword evidence="3" id="KW-1185">Reference proteome</keyword>
<proteinExistence type="predicted"/>
<feature type="region of interest" description="Disordered" evidence="1">
    <location>
        <begin position="142"/>
        <end position="230"/>
    </location>
</feature>
<feature type="compositionally biased region" description="Basic residues" evidence="1">
    <location>
        <begin position="311"/>
        <end position="320"/>
    </location>
</feature>
<accession>A0AA36JFH3</accession>